<dbReference type="Proteomes" id="UP000324222">
    <property type="component" value="Unassembled WGS sequence"/>
</dbReference>
<accession>A0A5B7D5M3</accession>
<comment type="caution">
    <text evidence="2">The sequence shown here is derived from an EMBL/GenBank/DDBJ whole genome shotgun (WGS) entry which is preliminary data.</text>
</comment>
<dbReference type="AlphaFoldDB" id="A0A5B7D5M3"/>
<name>A0A5B7D5M3_PORTR</name>
<gene>
    <name evidence="2" type="ORF">E2C01_008875</name>
</gene>
<evidence type="ECO:0000313" key="3">
    <source>
        <dbReference type="Proteomes" id="UP000324222"/>
    </source>
</evidence>
<protein>
    <submittedName>
        <fullName evidence="2">Uncharacterized protein</fullName>
    </submittedName>
</protein>
<keyword evidence="3" id="KW-1185">Reference proteome</keyword>
<reference evidence="2 3" key="1">
    <citation type="submission" date="2019-05" db="EMBL/GenBank/DDBJ databases">
        <title>Another draft genome of Portunus trituberculatus and its Hox gene families provides insights of decapod evolution.</title>
        <authorList>
            <person name="Jeong J.-H."/>
            <person name="Song I."/>
            <person name="Kim S."/>
            <person name="Choi T."/>
            <person name="Kim D."/>
            <person name="Ryu S."/>
            <person name="Kim W."/>
        </authorList>
    </citation>
    <scope>NUCLEOTIDE SEQUENCE [LARGE SCALE GENOMIC DNA]</scope>
    <source>
        <tissue evidence="2">Muscle</tissue>
    </source>
</reference>
<proteinExistence type="predicted"/>
<dbReference type="EMBL" id="VSRR010000475">
    <property type="protein sequence ID" value="MPC16063.1"/>
    <property type="molecule type" value="Genomic_DNA"/>
</dbReference>
<evidence type="ECO:0000256" key="1">
    <source>
        <dbReference type="SAM" id="MobiDB-lite"/>
    </source>
</evidence>
<feature type="region of interest" description="Disordered" evidence="1">
    <location>
        <begin position="1"/>
        <end position="28"/>
    </location>
</feature>
<organism evidence="2 3">
    <name type="scientific">Portunus trituberculatus</name>
    <name type="common">Swimming crab</name>
    <name type="synonym">Neptunus trituberculatus</name>
    <dbReference type="NCBI Taxonomy" id="210409"/>
    <lineage>
        <taxon>Eukaryota</taxon>
        <taxon>Metazoa</taxon>
        <taxon>Ecdysozoa</taxon>
        <taxon>Arthropoda</taxon>
        <taxon>Crustacea</taxon>
        <taxon>Multicrustacea</taxon>
        <taxon>Malacostraca</taxon>
        <taxon>Eumalacostraca</taxon>
        <taxon>Eucarida</taxon>
        <taxon>Decapoda</taxon>
        <taxon>Pleocyemata</taxon>
        <taxon>Brachyura</taxon>
        <taxon>Eubrachyura</taxon>
        <taxon>Portunoidea</taxon>
        <taxon>Portunidae</taxon>
        <taxon>Portuninae</taxon>
        <taxon>Portunus</taxon>
    </lineage>
</organism>
<sequence>MWRRRRRQQREGTAGPELDGGGGGEGREDRLCTRCSLFPATCHVASVTVNKHRFLNPVSCLYSPLHGSDCFFSL</sequence>
<evidence type="ECO:0000313" key="2">
    <source>
        <dbReference type="EMBL" id="MPC16063.1"/>
    </source>
</evidence>